<dbReference type="Proteomes" id="UP000585681">
    <property type="component" value="Unassembled WGS sequence"/>
</dbReference>
<protein>
    <submittedName>
        <fullName evidence="1">Uncharacterized protein</fullName>
    </submittedName>
</protein>
<dbReference type="EMBL" id="JACIEQ010000001">
    <property type="protein sequence ID" value="MBB4020555.1"/>
    <property type="molecule type" value="Genomic_DNA"/>
</dbReference>
<evidence type="ECO:0000313" key="1">
    <source>
        <dbReference type="EMBL" id="MBB4020555.1"/>
    </source>
</evidence>
<name>A0A840C526_9RHOB</name>
<gene>
    <name evidence="1" type="ORF">GGR17_000346</name>
</gene>
<keyword evidence="2" id="KW-1185">Reference proteome</keyword>
<sequence length="38" mass="4782">MILQAAKTMLVRDRMDWHKPHLSWVPDWNYRLFRNVKK</sequence>
<proteinExistence type="predicted"/>
<accession>A0A840C526</accession>
<comment type="caution">
    <text evidence="1">The sequence shown here is derived from an EMBL/GenBank/DDBJ whole genome shotgun (WGS) entry which is preliminary data.</text>
</comment>
<dbReference type="AlphaFoldDB" id="A0A840C526"/>
<organism evidence="1 2">
    <name type="scientific">Actibacterium naphthalenivorans</name>
    <dbReference type="NCBI Taxonomy" id="1614693"/>
    <lineage>
        <taxon>Bacteria</taxon>
        <taxon>Pseudomonadati</taxon>
        <taxon>Pseudomonadota</taxon>
        <taxon>Alphaproteobacteria</taxon>
        <taxon>Rhodobacterales</taxon>
        <taxon>Roseobacteraceae</taxon>
        <taxon>Actibacterium</taxon>
    </lineage>
</organism>
<evidence type="ECO:0000313" key="2">
    <source>
        <dbReference type="Proteomes" id="UP000585681"/>
    </source>
</evidence>
<reference evidence="1" key="1">
    <citation type="submission" date="2020-08" db="EMBL/GenBank/DDBJ databases">
        <title>Genomic Encyclopedia of Type Strains, Phase IV (KMG-IV): sequencing the most valuable type-strain genomes for metagenomic binning, comparative biology and taxonomic classification.</title>
        <authorList>
            <person name="Goeker M."/>
        </authorList>
    </citation>
    <scope>NUCLEOTIDE SEQUENCE [LARGE SCALE GENOMIC DNA]</scope>
    <source>
        <strain evidence="1">DSM 105040</strain>
    </source>
</reference>